<name>A0A4S4E5K9_CAMSN</name>
<dbReference type="EMBL" id="SDRB02007377">
    <property type="protein sequence ID" value="THG11242.1"/>
    <property type="molecule type" value="Genomic_DNA"/>
</dbReference>
<evidence type="ECO:0000256" key="1">
    <source>
        <dbReference type="SAM" id="MobiDB-lite"/>
    </source>
</evidence>
<accession>A0A4S4E5K9</accession>
<organism evidence="2 3">
    <name type="scientific">Camellia sinensis var. sinensis</name>
    <name type="common">China tea</name>
    <dbReference type="NCBI Taxonomy" id="542762"/>
    <lineage>
        <taxon>Eukaryota</taxon>
        <taxon>Viridiplantae</taxon>
        <taxon>Streptophyta</taxon>
        <taxon>Embryophyta</taxon>
        <taxon>Tracheophyta</taxon>
        <taxon>Spermatophyta</taxon>
        <taxon>Magnoliopsida</taxon>
        <taxon>eudicotyledons</taxon>
        <taxon>Gunneridae</taxon>
        <taxon>Pentapetalae</taxon>
        <taxon>asterids</taxon>
        <taxon>Ericales</taxon>
        <taxon>Theaceae</taxon>
        <taxon>Camellia</taxon>
    </lineage>
</organism>
<dbReference type="AlphaFoldDB" id="A0A4S4E5K9"/>
<dbReference type="PANTHER" id="PTHR36756:SF1">
    <property type="entry name" value="EXPRESSED PROTEIN"/>
    <property type="match status" value="1"/>
</dbReference>
<sequence>MDDLGTKRRLPLWMLGVAASDQVSKSEEENKHVNNKVKEGIASQSLRSKSKSTAGIKRIKKDIPLGVSDQEPSEVNTCLLTKCESKKRRKKLCREEDVGSDSEFRETVFEKKRCTRGGRKTRECARQKQQEAKSLRSESSEEIENPSPGEGDGELTMEDLMSIAQEYVRTDEHSEKKWSSHGEHEVERPHTTIALSGDESGGLPNALQSNRRSPTHKEIVSVHNSTGTLALEESVVNPIRTGDPAQDMLDLFLGPLLKKPRVEKNKIELITEDMMFSCEFEKQRQNNIGAEELVPLTKKKSSLKDKVAMFLD</sequence>
<evidence type="ECO:0000313" key="3">
    <source>
        <dbReference type="Proteomes" id="UP000306102"/>
    </source>
</evidence>
<feature type="region of interest" description="Disordered" evidence="1">
    <location>
        <begin position="115"/>
        <end position="155"/>
    </location>
</feature>
<protein>
    <submittedName>
        <fullName evidence="2">Uncharacterized protein</fullName>
    </submittedName>
</protein>
<evidence type="ECO:0000313" key="2">
    <source>
        <dbReference type="EMBL" id="THG11242.1"/>
    </source>
</evidence>
<comment type="caution">
    <text evidence="2">The sequence shown here is derived from an EMBL/GenBank/DDBJ whole genome shotgun (WGS) entry which is preliminary data.</text>
</comment>
<feature type="compositionally biased region" description="Basic and acidic residues" evidence="1">
    <location>
        <begin position="120"/>
        <end position="139"/>
    </location>
</feature>
<dbReference type="Proteomes" id="UP000306102">
    <property type="component" value="Unassembled WGS sequence"/>
</dbReference>
<keyword evidence="3" id="KW-1185">Reference proteome</keyword>
<reference evidence="2 3" key="1">
    <citation type="journal article" date="2018" name="Proc. Natl. Acad. Sci. U.S.A.">
        <title>Draft genome sequence of Camellia sinensis var. sinensis provides insights into the evolution of the tea genome and tea quality.</title>
        <authorList>
            <person name="Wei C."/>
            <person name="Yang H."/>
            <person name="Wang S."/>
            <person name="Zhao J."/>
            <person name="Liu C."/>
            <person name="Gao L."/>
            <person name="Xia E."/>
            <person name="Lu Y."/>
            <person name="Tai Y."/>
            <person name="She G."/>
            <person name="Sun J."/>
            <person name="Cao H."/>
            <person name="Tong W."/>
            <person name="Gao Q."/>
            <person name="Li Y."/>
            <person name="Deng W."/>
            <person name="Jiang X."/>
            <person name="Wang W."/>
            <person name="Chen Q."/>
            <person name="Zhang S."/>
            <person name="Li H."/>
            <person name="Wu J."/>
            <person name="Wang P."/>
            <person name="Li P."/>
            <person name="Shi C."/>
            <person name="Zheng F."/>
            <person name="Jian J."/>
            <person name="Huang B."/>
            <person name="Shan D."/>
            <person name="Shi M."/>
            <person name="Fang C."/>
            <person name="Yue Y."/>
            <person name="Li F."/>
            <person name="Li D."/>
            <person name="Wei S."/>
            <person name="Han B."/>
            <person name="Jiang C."/>
            <person name="Yin Y."/>
            <person name="Xia T."/>
            <person name="Zhang Z."/>
            <person name="Bennetzen J.L."/>
            <person name="Zhao S."/>
            <person name="Wan X."/>
        </authorList>
    </citation>
    <scope>NUCLEOTIDE SEQUENCE [LARGE SCALE GENOMIC DNA]</scope>
    <source>
        <strain evidence="3">cv. Shuchazao</strain>
        <tissue evidence="2">Leaf</tissue>
    </source>
</reference>
<proteinExistence type="predicted"/>
<gene>
    <name evidence="2" type="ORF">TEA_000067</name>
</gene>
<dbReference type="PANTHER" id="PTHR36756">
    <property type="entry name" value="EXPRESSED PROTEIN"/>
    <property type="match status" value="1"/>
</dbReference>
<feature type="region of interest" description="Disordered" evidence="1">
    <location>
        <begin position="194"/>
        <end position="214"/>
    </location>
</feature>